<feature type="signal peptide" evidence="1">
    <location>
        <begin position="1"/>
        <end position="21"/>
    </location>
</feature>
<dbReference type="OrthoDB" id="231476at2"/>
<evidence type="ECO:0000256" key="1">
    <source>
        <dbReference type="SAM" id="SignalP"/>
    </source>
</evidence>
<feature type="domain" description="Cellulose-binding Sde182 nucleoside hydrolase-like" evidence="2">
    <location>
        <begin position="26"/>
        <end position="303"/>
    </location>
</feature>
<organism evidence="4 5">
    <name type="scientific">Novipirellula herctigrandis</name>
    <dbReference type="NCBI Taxonomy" id="2527986"/>
    <lineage>
        <taxon>Bacteria</taxon>
        <taxon>Pseudomonadati</taxon>
        <taxon>Planctomycetota</taxon>
        <taxon>Planctomycetia</taxon>
        <taxon>Pirellulales</taxon>
        <taxon>Pirellulaceae</taxon>
        <taxon>Novipirellula</taxon>
    </lineage>
</organism>
<dbReference type="Gene3D" id="2.60.40.10">
    <property type="entry name" value="Immunoglobulins"/>
    <property type="match status" value="1"/>
</dbReference>
<evidence type="ECO:0000313" key="4">
    <source>
        <dbReference type="EMBL" id="TWT84640.1"/>
    </source>
</evidence>
<proteinExistence type="predicted"/>
<keyword evidence="5" id="KW-1185">Reference proteome</keyword>
<dbReference type="InterPro" id="IPR036452">
    <property type="entry name" value="Ribo_hydro-like"/>
</dbReference>
<protein>
    <recommendedName>
        <fullName evidence="6">DUF1593 domain-containing protein</fullName>
    </recommendedName>
</protein>
<keyword evidence="1" id="KW-0732">Signal</keyword>
<feature type="chain" id="PRO_5022963626" description="DUF1593 domain-containing protein" evidence="1">
    <location>
        <begin position="22"/>
        <end position="489"/>
    </location>
</feature>
<dbReference type="InterPro" id="IPR013783">
    <property type="entry name" value="Ig-like_fold"/>
</dbReference>
<feature type="domain" description="Cellulose-binding Sde182 C-terminal" evidence="3">
    <location>
        <begin position="408"/>
        <end position="488"/>
    </location>
</feature>
<sequence length="489" mass="55163" precursor="true">MKQNLLICVFCLLLPVQATYAFEKTRLIIMADMGNEPDEEQQMMHMLMYCNMFDLEGLIACSGKYLHDGRDGFKGKVHPELFHQLIDGYEAVVDNLKKHASGWPEADYLRSIVKAGTDQYGIAAVAPGNSTEASKLLEAAILKDDPRKLYIVGNAGTNSLAQALVDLGKTRSKEQMDALCKKLIVFENGAQDNSGAWIANKYPEIAWHRSNKQTYCYGGPGGNHGADGPYTWEPFARNAIGQGEWSHEHIQTNHGALGKLFPDRIMKGWHFIEGGGTIPWTGLANHGLSDPERLYWGGWSGRFSRTKHKNIWSRHAREKADEQKYGDFYMFEADSEVDEWTDPDHNETFHSFMTPVWRFRRAMFNDFRARMDWCVSEFSEANHNPLAAVNGDKGNDIFHLQVSPGQKLTLDASGSSDPDGDTMTFQWWSYQEAGTYPGKVTIADTGKQRTEVTVPTDAGGKEIHIILEVVDKHQEIGMYDYRRVVLEVH</sequence>
<accession>A0A5C5ZBX2</accession>
<dbReference type="AlphaFoldDB" id="A0A5C5ZBX2"/>
<dbReference type="InterPro" id="IPR048527">
    <property type="entry name" value="Sde182_C"/>
</dbReference>
<dbReference type="EMBL" id="SJPJ01000001">
    <property type="protein sequence ID" value="TWT84640.1"/>
    <property type="molecule type" value="Genomic_DNA"/>
</dbReference>
<dbReference type="Pfam" id="PF07632">
    <property type="entry name" value="Sde182_NH-like"/>
    <property type="match status" value="1"/>
</dbReference>
<gene>
    <name evidence="4" type="ORF">CA13_61200</name>
</gene>
<evidence type="ECO:0008006" key="6">
    <source>
        <dbReference type="Google" id="ProtNLM"/>
    </source>
</evidence>
<evidence type="ECO:0000259" key="2">
    <source>
        <dbReference type="Pfam" id="PF07632"/>
    </source>
</evidence>
<reference evidence="4 5" key="1">
    <citation type="submission" date="2019-02" db="EMBL/GenBank/DDBJ databases">
        <title>Deep-cultivation of Planctomycetes and their phenomic and genomic characterization uncovers novel biology.</title>
        <authorList>
            <person name="Wiegand S."/>
            <person name="Jogler M."/>
            <person name="Boedeker C."/>
            <person name="Pinto D."/>
            <person name="Vollmers J."/>
            <person name="Rivas-Marin E."/>
            <person name="Kohn T."/>
            <person name="Peeters S.H."/>
            <person name="Heuer A."/>
            <person name="Rast P."/>
            <person name="Oberbeckmann S."/>
            <person name="Bunk B."/>
            <person name="Jeske O."/>
            <person name="Meyerdierks A."/>
            <person name="Storesund J.E."/>
            <person name="Kallscheuer N."/>
            <person name="Luecker S."/>
            <person name="Lage O.M."/>
            <person name="Pohl T."/>
            <person name="Merkel B.J."/>
            <person name="Hornburger P."/>
            <person name="Mueller R.-W."/>
            <person name="Bruemmer F."/>
            <person name="Labrenz M."/>
            <person name="Spormann A.M."/>
            <person name="Op Den Camp H."/>
            <person name="Overmann J."/>
            <person name="Amann R."/>
            <person name="Jetten M.S.M."/>
            <person name="Mascher T."/>
            <person name="Medema M.H."/>
            <person name="Devos D.P."/>
            <person name="Kaster A.-K."/>
            <person name="Ovreas L."/>
            <person name="Rohde M."/>
            <person name="Galperin M.Y."/>
            <person name="Jogler C."/>
        </authorList>
    </citation>
    <scope>NUCLEOTIDE SEQUENCE [LARGE SCALE GENOMIC DNA]</scope>
    <source>
        <strain evidence="4 5">CA13</strain>
    </source>
</reference>
<dbReference type="InterPro" id="IPR011483">
    <property type="entry name" value="Sde182_NH-like"/>
</dbReference>
<dbReference type="Pfam" id="PF21027">
    <property type="entry name" value="Sde0182_C"/>
    <property type="match status" value="1"/>
</dbReference>
<comment type="caution">
    <text evidence="4">The sequence shown here is derived from an EMBL/GenBank/DDBJ whole genome shotgun (WGS) entry which is preliminary data.</text>
</comment>
<dbReference type="Gene3D" id="3.90.245.10">
    <property type="entry name" value="Ribonucleoside hydrolase-like"/>
    <property type="match status" value="1"/>
</dbReference>
<evidence type="ECO:0000313" key="5">
    <source>
        <dbReference type="Proteomes" id="UP000315010"/>
    </source>
</evidence>
<name>A0A5C5ZBX2_9BACT</name>
<dbReference type="GO" id="GO:0016799">
    <property type="term" value="F:hydrolase activity, hydrolyzing N-glycosyl compounds"/>
    <property type="evidence" value="ECO:0007669"/>
    <property type="project" value="InterPro"/>
</dbReference>
<evidence type="ECO:0000259" key="3">
    <source>
        <dbReference type="Pfam" id="PF21027"/>
    </source>
</evidence>
<dbReference type="Proteomes" id="UP000315010">
    <property type="component" value="Unassembled WGS sequence"/>
</dbReference>